<sequence length="664" mass="73466">MTIVGQFPRQVIENPDMGIVLPDGCRLSARVWMPRDAGDDPVPAILEYIPYRKRDGTTPRDEMMHPYLAGHGYACIRVDMRGNGESDGVMEDEYTQAEMDDAVAVIDWLSRQPWCNGSVGMMGKSWGGFNCLQAAFNQPPALKAVISVCATTDRFADDIHFKGGCLLGENFGWGAVMLSYSSRPADPALRPDWRGEWLRRLEAEPWLAPVWAGHQAKDDYWKHGSVGQDYSRMTTPVLIWGGWADNYMNTVDHLVRNVPAPCKGIVGPWVHQYPHTAVPGPQVGFLQVSLRWWDRWLKGIPNGAEHDPAMRAYMIHSAPPDASAAYRAGHWVVEAAWPSPRVESRVLHLGNGTLGEAGTFTALVNTPQHLGMHTGEFFPMGLNAEMPGDQRGDDALSVCFDSAPLDAPLDLLGAARLGLRVASDQPLAFVVVRLNDVAPDGSSVRIAHGMLNLCHRDSMEHPAPMVPGKAVEAEVVIDQTAYRLAAGHRLRVALSTTYWPFVWPSPVAATLTVTGGRLVLPVHRGGSANEWDAPPVEHAPPVSLREIRAPRAKRMIEEDMLAGTRALVVETDEGAFENLSHGLVADETLTERWEVRPDDPLSARATHVWEQRRSRGGWSVRTRAEAEMTATATHLRMTARLTAWEGEAQVFDRVWDDEVLRRFV</sequence>
<dbReference type="OrthoDB" id="9806163at2"/>
<dbReference type="EMBL" id="CP028918">
    <property type="protein sequence ID" value="AWB49740.1"/>
    <property type="molecule type" value="Genomic_DNA"/>
</dbReference>
<evidence type="ECO:0000313" key="4">
    <source>
        <dbReference type="Proteomes" id="UP000244496"/>
    </source>
</evidence>
<evidence type="ECO:0000259" key="2">
    <source>
        <dbReference type="SMART" id="SM00939"/>
    </source>
</evidence>
<dbReference type="SUPFAM" id="SSF49785">
    <property type="entry name" value="Galactose-binding domain-like"/>
    <property type="match status" value="1"/>
</dbReference>
<organism evidence="3 4">
    <name type="scientific">Paragemmobacter aquarius</name>
    <dbReference type="NCBI Taxonomy" id="2169400"/>
    <lineage>
        <taxon>Bacteria</taxon>
        <taxon>Pseudomonadati</taxon>
        <taxon>Pseudomonadota</taxon>
        <taxon>Alphaproteobacteria</taxon>
        <taxon>Rhodobacterales</taxon>
        <taxon>Paracoccaceae</taxon>
        <taxon>Paragemmobacter</taxon>
    </lineage>
</organism>
<dbReference type="NCBIfam" id="TIGR00976">
    <property type="entry name" value="CocE_NonD"/>
    <property type="match status" value="1"/>
</dbReference>
<dbReference type="GO" id="GO:0008239">
    <property type="term" value="F:dipeptidyl-peptidase activity"/>
    <property type="evidence" value="ECO:0007669"/>
    <property type="project" value="InterPro"/>
</dbReference>
<dbReference type="InterPro" id="IPR005674">
    <property type="entry name" value="CocE/Ser_esterase"/>
</dbReference>
<dbReference type="SMART" id="SM00939">
    <property type="entry name" value="PepX_C"/>
    <property type="match status" value="1"/>
</dbReference>
<dbReference type="AlphaFoldDB" id="A0A2S0UPN4"/>
<evidence type="ECO:0000313" key="3">
    <source>
        <dbReference type="EMBL" id="AWB49740.1"/>
    </source>
</evidence>
<protein>
    <submittedName>
        <fullName evidence="3">Peptidase S15</fullName>
    </submittedName>
</protein>
<accession>A0A2S0UPN4</accession>
<dbReference type="Gene3D" id="3.40.50.1820">
    <property type="entry name" value="alpha/beta hydrolase"/>
    <property type="match status" value="1"/>
</dbReference>
<evidence type="ECO:0000256" key="1">
    <source>
        <dbReference type="ARBA" id="ARBA00022801"/>
    </source>
</evidence>
<keyword evidence="1" id="KW-0378">Hydrolase</keyword>
<dbReference type="PANTHER" id="PTHR43056:SF10">
    <property type="entry name" value="COCE_NOND FAMILY, PUTATIVE (AFU_ORTHOLOGUE AFUA_7G00600)-RELATED"/>
    <property type="match status" value="1"/>
</dbReference>
<dbReference type="PANTHER" id="PTHR43056">
    <property type="entry name" value="PEPTIDASE S9 PROLYL OLIGOPEPTIDASE"/>
    <property type="match status" value="1"/>
</dbReference>
<name>A0A2S0UPN4_9RHOB</name>
<dbReference type="Pfam" id="PF02129">
    <property type="entry name" value="Peptidase_S15"/>
    <property type="match status" value="1"/>
</dbReference>
<dbReference type="Gene3D" id="1.10.3020.10">
    <property type="entry name" value="alpha-amino acid ester hydrolase ( Helical cap domain)"/>
    <property type="match status" value="1"/>
</dbReference>
<dbReference type="InterPro" id="IPR008979">
    <property type="entry name" value="Galactose-bd-like_sf"/>
</dbReference>
<dbReference type="Gene3D" id="2.60.120.260">
    <property type="entry name" value="Galactose-binding domain-like"/>
    <property type="match status" value="1"/>
</dbReference>
<dbReference type="KEGG" id="geh:HYN69_15620"/>
<gene>
    <name evidence="3" type="ORF">HYN69_15620</name>
</gene>
<dbReference type="Pfam" id="PF08530">
    <property type="entry name" value="PepX_C"/>
    <property type="match status" value="1"/>
</dbReference>
<feature type="domain" description="Xaa-Pro dipeptidyl-peptidase C-terminal" evidence="2">
    <location>
        <begin position="290"/>
        <end position="542"/>
    </location>
</feature>
<dbReference type="InterPro" id="IPR050585">
    <property type="entry name" value="Xaa-Pro_dipeptidyl-ppase/CocE"/>
</dbReference>
<dbReference type="Proteomes" id="UP000244496">
    <property type="component" value="Chromosome"/>
</dbReference>
<dbReference type="RefSeq" id="WP_108436557.1">
    <property type="nucleotide sequence ID" value="NZ_CP028918.1"/>
</dbReference>
<keyword evidence="4" id="KW-1185">Reference proteome</keyword>
<dbReference type="InterPro" id="IPR013736">
    <property type="entry name" value="Xaa-Pro_dipept_C"/>
</dbReference>
<proteinExistence type="predicted"/>
<dbReference type="InterPro" id="IPR029058">
    <property type="entry name" value="AB_hydrolase_fold"/>
</dbReference>
<dbReference type="InterPro" id="IPR000383">
    <property type="entry name" value="Xaa-Pro-like_dom"/>
</dbReference>
<reference evidence="3 4" key="1">
    <citation type="submission" date="2018-04" db="EMBL/GenBank/DDBJ databases">
        <title>Genome sequencing of Gemmobacter.</title>
        <authorList>
            <person name="Yi H."/>
            <person name="Baek M.-G."/>
        </authorList>
    </citation>
    <scope>NUCLEOTIDE SEQUENCE [LARGE SCALE GENOMIC DNA]</scope>
    <source>
        <strain evidence="3 4">HYN0069</strain>
    </source>
</reference>
<dbReference type="SUPFAM" id="SSF53474">
    <property type="entry name" value="alpha/beta-Hydrolases"/>
    <property type="match status" value="1"/>
</dbReference>